<dbReference type="Proteomes" id="UP000606172">
    <property type="component" value="Unassembled WGS sequence"/>
</dbReference>
<evidence type="ECO:0000256" key="2">
    <source>
        <dbReference type="ARBA" id="ARBA00022527"/>
    </source>
</evidence>
<keyword evidence="11" id="KW-1185">Reference proteome</keyword>
<evidence type="ECO:0000313" key="11">
    <source>
        <dbReference type="Proteomes" id="UP000606172"/>
    </source>
</evidence>
<dbReference type="InterPro" id="IPR017441">
    <property type="entry name" value="Protein_kinase_ATP_BS"/>
</dbReference>
<evidence type="ECO:0000256" key="3">
    <source>
        <dbReference type="ARBA" id="ARBA00022679"/>
    </source>
</evidence>
<evidence type="ECO:0000256" key="8">
    <source>
        <dbReference type="SAM" id="MobiDB-lite"/>
    </source>
</evidence>
<feature type="region of interest" description="Disordered" evidence="8">
    <location>
        <begin position="276"/>
        <end position="320"/>
    </location>
</feature>
<dbReference type="Gene3D" id="1.10.510.10">
    <property type="entry name" value="Transferase(Phosphotransferase) domain 1"/>
    <property type="match status" value="1"/>
</dbReference>
<dbReference type="InterPro" id="IPR000719">
    <property type="entry name" value="Prot_kinase_dom"/>
</dbReference>
<dbReference type="Pfam" id="PF00069">
    <property type="entry name" value="Pkinase"/>
    <property type="match status" value="1"/>
</dbReference>
<evidence type="ECO:0000313" key="10">
    <source>
        <dbReference type="EMBL" id="GII90588.1"/>
    </source>
</evidence>
<organism evidence="10 11">
    <name type="scientific">Sinosporangium siamense</name>
    <dbReference type="NCBI Taxonomy" id="1367973"/>
    <lineage>
        <taxon>Bacteria</taxon>
        <taxon>Bacillati</taxon>
        <taxon>Actinomycetota</taxon>
        <taxon>Actinomycetes</taxon>
        <taxon>Streptosporangiales</taxon>
        <taxon>Streptosporangiaceae</taxon>
        <taxon>Sinosporangium</taxon>
    </lineage>
</organism>
<keyword evidence="6 7" id="KW-0067">ATP-binding</keyword>
<proteinExistence type="predicted"/>
<dbReference type="AlphaFoldDB" id="A0A919V4K1"/>
<dbReference type="GO" id="GO:0004674">
    <property type="term" value="F:protein serine/threonine kinase activity"/>
    <property type="evidence" value="ECO:0007669"/>
    <property type="project" value="UniProtKB-KW"/>
</dbReference>
<evidence type="ECO:0000256" key="1">
    <source>
        <dbReference type="ARBA" id="ARBA00012513"/>
    </source>
</evidence>
<dbReference type="SMART" id="SM00220">
    <property type="entry name" value="S_TKc"/>
    <property type="match status" value="1"/>
</dbReference>
<keyword evidence="5" id="KW-0418">Kinase</keyword>
<dbReference type="PROSITE" id="PS50011">
    <property type="entry name" value="PROTEIN_KINASE_DOM"/>
    <property type="match status" value="1"/>
</dbReference>
<protein>
    <recommendedName>
        <fullName evidence="1">non-specific serine/threonine protein kinase</fullName>
        <ecNumber evidence="1">2.7.11.1</ecNumber>
    </recommendedName>
</protein>
<accession>A0A919V4K1</accession>
<evidence type="ECO:0000256" key="6">
    <source>
        <dbReference type="ARBA" id="ARBA00022840"/>
    </source>
</evidence>
<dbReference type="RefSeq" id="WP_204021096.1">
    <property type="nucleotide sequence ID" value="NZ_BOOW01000006.1"/>
</dbReference>
<dbReference type="InterPro" id="IPR008271">
    <property type="entry name" value="Ser/Thr_kinase_AS"/>
</dbReference>
<dbReference type="Gene3D" id="3.30.200.20">
    <property type="entry name" value="Phosphorylase Kinase, domain 1"/>
    <property type="match status" value="1"/>
</dbReference>
<dbReference type="PROSITE" id="PS00107">
    <property type="entry name" value="PROTEIN_KINASE_ATP"/>
    <property type="match status" value="1"/>
</dbReference>
<comment type="caution">
    <text evidence="10">The sequence shown here is derived from an EMBL/GenBank/DDBJ whole genome shotgun (WGS) entry which is preliminary data.</text>
</comment>
<evidence type="ECO:0000256" key="7">
    <source>
        <dbReference type="PROSITE-ProRule" id="PRU10141"/>
    </source>
</evidence>
<evidence type="ECO:0000256" key="4">
    <source>
        <dbReference type="ARBA" id="ARBA00022741"/>
    </source>
</evidence>
<gene>
    <name evidence="10" type="ORF">Ssi02_08190</name>
</gene>
<dbReference type="Pfam" id="PF03448">
    <property type="entry name" value="MgtE_N"/>
    <property type="match status" value="1"/>
</dbReference>
<dbReference type="SMART" id="SM00924">
    <property type="entry name" value="MgtE_N"/>
    <property type="match status" value="1"/>
</dbReference>
<feature type="compositionally biased region" description="Basic and acidic residues" evidence="8">
    <location>
        <begin position="276"/>
        <end position="290"/>
    </location>
</feature>
<evidence type="ECO:0000259" key="9">
    <source>
        <dbReference type="PROSITE" id="PS50011"/>
    </source>
</evidence>
<feature type="domain" description="Protein kinase" evidence="9">
    <location>
        <begin position="14"/>
        <end position="272"/>
    </location>
</feature>
<evidence type="ECO:0000256" key="5">
    <source>
        <dbReference type="ARBA" id="ARBA00022777"/>
    </source>
</evidence>
<dbReference type="SUPFAM" id="SSF158791">
    <property type="entry name" value="MgtE N-terminal domain-like"/>
    <property type="match status" value="2"/>
</dbReference>
<reference evidence="10" key="1">
    <citation type="submission" date="2021-01" db="EMBL/GenBank/DDBJ databases">
        <title>Whole genome shotgun sequence of Sinosporangium siamense NBRC 109515.</title>
        <authorList>
            <person name="Komaki H."/>
            <person name="Tamura T."/>
        </authorList>
    </citation>
    <scope>NUCLEOTIDE SEQUENCE</scope>
    <source>
        <strain evidence="10">NBRC 109515</strain>
    </source>
</reference>
<dbReference type="PROSITE" id="PS00108">
    <property type="entry name" value="PROTEIN_KINASE_ST"/>
    <property type="match status" value="1"/>
</dbReference>
<keyword evidence="4 7" id="KW-0547">Nucleotide-binding</keyword>
<sequence length="516" mass="55544">MNSRSGLPVVRGRYRLLSRLGQGGMADVWLADDQALHRRVALKQVVLDARSERLPVRRERAMREARALALIKDPGVVEIHDVFEEDGSPWIVMAVIEGRTLGEVLRDEFDKGGPDEREVARIGLRVLSTLRAAHSLDILHRDVKPANVMIGDNGGVYLIDFGIAQFGGEVALTRANAMLGTMAFTAPERIEGHPPGPPADLWSLGVTLFYALEGYSPFERSDSTATMRAVLDLDPPRAKRPGPLADAVVRLLHKDPAQRMKAWELDRALTSIADGVPREEDGVPRREARMRSSATTVPRPPKRDRTPPPPKPPKLDTRDPARIARRAGEMSPAGAAQLLAGLTPGAVQAALTHLEPKPAAAILLALPPDMAASVIAAMPAKAAGALVNEMAARPSETVAVLQVLSARRVGGIMDHMRARDSAALLGAMPVEEAKRFLQHADVRTSAGVIGALGTTRIAVDVVEALPAERACAVLNHVPPGFTAGLLKAMSKGRANVLFNGLSQQMRDQVRQAVSRR</sequence>
<dbReference type="Gene3D" id="1.10.220.30">
    <property type="match status" value="1"/>
</dbReference>
<dbReference type="CDD" id="cd14014">
    <property type="entry name" value="STKc_PknB_like"/>
    <property type="match status" value="1"/>
</dbReference>
<dbReference type="PANTHER" id="PTHR43289">
    <property type="entry name" value="MITOGEN-ACTIVATED PROTEIN KINASE KINASE KINASE 20-RELATED"/>
    <property type="match status" value="1"/>
</dbReference>
<dbReference type="EC" id="2.7.11.1" evidence="1"/>
<dbReference type="EMBL" id="BOOW01000006">
    <property type="protein sequence ID" value="GII90588.1"/>
    <property type="molecule type" value="Genomic_DNA"/>
</dbReference>
<keyword evidence="3" id="KW-0808">Transferase</keyword>
<dbReference type="PANTHER" id="PTHR43289:SF6">
    <property type="entry name" value="SERINE_THREONINE-PROTEIN KINASE NEKL-3"/>
    <property type="match status" value="1"/>
</dbReference>
<feature type="binding site" evidence="7">
    <location>
        <position position="43"/>
    </location>
    <ligand>
        <name>ATP</name>
        <dbReference type="ChEBI" id="CHEBI:30616"/>
    </ligand>
</feature>
<dbReference type="InterPro" id="IPR006668">
    <property type="entry name" value="Mg_transptr_MgtE_intracell_dom"/>
</dbReference>
<name>A0A919V4K1_9ACTN</name>
<dbReference type="GO" id="GO:0005524">
    <property type="term" value="F:ATP binding"/>
    <property type="evidence" value="ECO:0007669"/>
    <property type="project" value="UniProtKB-UniRule"/>
</dbReference>
<dbReference type="InterPro" id="IPR011009">
    <property type="entry name" value="Kinase-like_dom_sf"/>
</dbReference>
<dbReference type="SUPFAM" id="SSF56112">
    <property type="entry name" value="Protein kinase-like (PK-like)"/>
    <property type="match status" value="1"/>
</dbReference>
<keyword evidence="2" id="KW-0723">Serine/threonine-protein kinase</keyword>